<accession>A0A1W1W1E8</accession>
<reference evidence="3 4" key="1">
    <citation type="submission" date="2017-04" db="EMBL/GenBank/DDBJ databases">
        <authorList>
            <person name="Afonso C.L."/>
            <person name="Miller P.J."/>
            <person name="Scott M.A."/>
            <person name="Spackman E."/>
            <person name="Goraichik I."/>
            <person name="Dimitrov K.M."/>
            <person name="Suarez D.L."/>
            <person name="Swayne D.E."/>
        </authorList>
    </citation>
    <scope>NUCLEOTIDE SEQUENCE [LARGE SCALE GENOMIC DNA]</scope>
    <source>
        <strain evidence="3 4">ToBE</strain>
    </source>
</reference>
<dbReference type="InterPro" id="IPR045063">
    <property type="entry name" value="Dynamin_N"/>
</dbReference>
<dbReference type="InterPro" id="IPR027417">
    <property type="entry name" value="P-loop_NTPase"/>
</dbReference>
<dbReference type="EMBL" id="LT838272">
    <property type="protein sequence ID" value="SMB99396.1"/>
    <property type="molecule type" value="Genomic_DNA"/>
</dbReference>
<dbReference type="InterPro" id="IPR051943">
    <property type="entry name" value="TRAFAC_Dynamin-like_GTPase"/>
</dbReference>
<protein>
    <submittedName>
        <fullName evidence="3">Dynamin family protein</fullName>
    </submittedName>
</protein>
<dbReference type="AlphaFoldDB" id="A0A1W1W1E8"/>
<dbReference type="SUPFAM" id="SSF52540">
    <property type="entry name" value="P-loop containing nucleoside triphosphate hydrolases"/>
    <property type="match status" value="1"/>
</dbReference>
<sequence length="593" mass="67514">MENVQDLLPLLEQSLIYLLELGPEYAPRYKNIGALKERLLQERFHLAILGQFKRGKSTFLNALLGAELLPTAVVPLTAIPTFLLWGPEPRVSVLYEKGSKEEASFLHVEDLTSYLVQFVTEAGNPHNQKGVSAVEVYYPSPLLKQGVVLIDTPGIGSTFQHNTETTLKFLPQCDAAVFLLSADPPLTQAELEFLQAVRSQIAHLFFILNKVDYLDTQEMSSLLHFVKKVLQEHAGIEKPLIFCASARQGLEARKSNNASLWSLSGMEEISRYLLDFLARDKKKILQEALAKKASDILADTLMQLNITLKSLKLPLSELDERLKLFEQKLKEAEQQKILVGDLLAGDRRRLIAFLEEQAENLRQKARVHLEGILQSCIAQTGDELEEDKIRETLAEAIPRFFDHELKEISRSMEARITEVLRPYEQRADELVEAIRKAAAELFNLPYYPPLTSDAFEKKNQPYWVTHKWDSSLSGLSEGLVFRLLPPRMRRAKLTKRLMEQIESLVLHNVENLRWATLQNLEHSFRLFEARLNERLQSTISATHGAIQSARAKRQEQAENLAQEMATLQSSIKKLQEIRTQLLDAFIGQYEQIG</sequence>
<organism evidence="3 4">
    <name type="scientific">Thermanaeromonas toyohensis ToBE</name>
    <dbReference type="NCBI Taxonomy" id="698762"/>
    <lineage>
        <taxon>Bacteria</taxon>
        <taxon>Bacillati</taxon>
        <taxon>Bacillota</taxon>
        <taxon>Clostridia</taxon>
        <taxon>Neomoorellales</taxon>
        <taxon>Neomoorellaceae</taxon>
        <taxon>Thermanaeromonas</taxon>
    </lineage>
</organism>
<feature type="coiled-coil region" evidence="1">
    <location>
        <begin position="546"/>
        <end position="577"/>
    </location>
</feature>
<name>A0A1W1W1E8_9FIRM</name>
<dbReference type="CDD" id="cd09912">
    <property type="entry name" value="DLP_2"/>
    <property type="match status" value="1"/>
</dbReference>
<dbReference type="PANTHER" id="PTHR43681:SF1">
    <property type="entry name" value="SARCALUMENIN"/>
    <property type="match status" value="1"/>
</dbReference>
<dbReference type="Proteomes" id="UP000192569">
    <property type="component" value="Chromosome I"/>
</dbReference>
<dbReference type="OrthoDB" id="9802035at2"/>
<dbReference type="RefSeq" id="WP_084667181.1">
    <property type="nucleotide sequence ID" value="NZ_LT838272.1"/>
</dbReference>
<dbReference type="Gene3D" id="3.40.50.300">
    <property type="entry name" value="P-loop containing nucleotide triphosphate hydrolases"/>
    <property type="match status" value="1"/>
</dbReference>
<gene>
    <name evidence="3" type="ORF">SAMN00808754_2883</name>
</gene>
<keyword evidence="4" id="KW-1185">Reference proteome</keyword>
<feature type="coiled-coil region" evidence="1">
    <location>
        <begin position="315"/>
        <end position="371"/>
    </location>
</feature>
<evidence type="ECO:0000259" key="2">
    <source>
        <dbReference type="Pfam" id="PF00350"/>
    </source>
</evidence>
<proteinExistence type="predicted"/>
<dbReference type="PANTHER" id="PTHR43681">
    <property type="entry name" value="TRANSMEMBRANE GTPASE FZO"/>
    <property type="match status" value="1"/>
</dbReference>
<dbReference type="Pfam" id="PF00350">
    <property type="entry name" value="Dynamin_N"/>
    <property type="match status" value="1"/>
</dbReference>
<evidence type="ECO:0000313" key="4">
    <source>
        <dbReference type="Proteomes" id="UP000192569"/>
    </source>
</evidence>
<dbReference type="STRING" id="698762.SAMN00808754_2883"/>
<evidence type="ECO:0000313" key="3">
    <source>
        <dbReference type="EMBL" id="SMB99396.1"/>
    </source>
</evidence>
<evidence type="ECO:0000256" key="1">
    <source>
        <dbReference type="SAM" id="Coils"/>
    </source>
</evidence>
<feature type="domain" description="Dynamin N-terminal" evidence="2">
    <location>
        <begin position="46"/>
        <end position="210"/>
    </location>
</feature>
<keyword evidence="1" id="KW-0175">Coiled coil</keyword>